<dbReference type="Proteomes" id="UP001468095">
    <property type="component" value="Unassembled WGS sequence"/>
</dbReference>
<evidence type="ECO:0000313" key="2">
    <source>
        <dbReference type="EMBL" id="MEL7698106.1"/>
    </source>
</evidence>
<comment type="caution">
    <text evidence="2">The sequence shown here is derived from an EMBL/GenBank/DDBJ whole genome shotgun (WGS) entry which is preliminary data.</text>
</comment>
<accession>A0ABU9MPX4</accession>
<gene>
    <name evidence="2" type="ORF">AABB92_20915</name>
</gene>
<organism evidence="2 3">
    <name type="scientific">Pantoea brenneri</name>
    <dbReference type="NCBI Taxonomy" id="472694"/>
    <lineage>
        <taxon>Bacteria</taxon>
        <taxon>Pseudomonadati</taxon>
        <taxon>Pseudomonadota</taxon>
        <taxon>Gammaproteobacteria</taxon>
        <taxon>Enterobacterales</taxon>
        <taxon>Erwiniaceae</taxon>
        <taxon>Pantoea</taxon>
    </lineage>
</organism>
<dbReference type="EMBL" id="JBCGBG010000008">
    <property type="protein sequence ID" value="MEL7698106.1"/>
    <property type="molecule type" value="Genomic_DNA"/>
</dbReference>
<sequence length="67" mass="7707">MITIVTENRRIGWDDAEPNPEATSRLDTSRTRSRLDDPAIPELRHNYRQRDGMDVAHPDVALLHQVS</sequence>
<name>A0ABU9MPX4_9GAMM</name>
<evidence type="ECO:0000256" key="1">
    <source>
        <dbReference type="SAM" id="MobiDB-lite"/>
    </source>
</evidence>
<evidence type="ECO:0000313" key="3">
    <source>
        <dbReference type="Proteomes" id="UP001468095"/>
    </source>
</evidence>
<keyword evidence="3" id="KW-1185">Reference proteome</keyword>
<feature type="region of interest" description="Disordered" evidence="1">
    <location>
        <begin position="1"/>
        <end position="32"/>
    </location>
</feature>
<dbReference type="RefSeq" id="WP_031378110.1">
    <property type="nucleotide sequence ID" value="NZ_CAUQFK010000077.1"/>
</dbReference>
<proteinExistence type="predicted"/>
<protein>
    <submittedName>
        <fullName evidence="2">Uncharacterized protein</fullName>
    </submittedName>
</protein>
<reference evidence="2 3" key="1">
    <citation type="submission" date="2024-04" db="EMBL/GenBank/DDBJ databases">
        <authorList>
            <person name="Suleimanova A.D."/>
            <person name="Pudova D.S."/>
            <person name="Shagimardanova E.I."/>
            <person name="Sharipova M.R."/>
        </authorList>
    </citation>
    <scope>NUCLEOTIDE SEQUENCE [LARGE SCALE GENOMIC DNA]</scope>
    <source>
        <strain evidence="2 3">3.1</strain>
    </source>
</reference>